<name>A0A2G9S9F6_AQUCT</name>
<dbReference type="OrthoDB" id="6152242at2759"/>
<proteinExistence type="predicted"/>
<dbReference type="InterPro" id="IPR006578">
    <property type="entry name" value="MADF-dom"/>
</dbReference>
<accession>A0A2G9S9F6</accession>
<dbReference type="PANTHER" id="PTHR21505:SF8">
    <property type="entry name" value="DPT-YFP REPRESSOR BY OVEREXPRESSION, ISOFORM D-RELATED"/>
    <property type="match status" value="1"/>
</dbReference>
<evidence type="ECO:0000313" key="2">
    <source>
        <dbReference type="EMBL" id="PIO36772.1"/>
    </source>
</evidence>
<dbReference type="AlphaFoldDB" id="A0A2G9S9F6"/>
<reference evidence="3" key="1">
    <citation type="journal article" date="2017" name="Nat. Commun.">
        <title>The North American bullfrog draft genome provides insight into hormonal regulation of long noncoding RNA.</title>
        <authorList>
            <person name="Hammond S.A."/>
            <person name="Warren R.L."/>
            <person name="Vandervalk B.P."/>
            <person name="Kucuk E."/>
            <person name="Khan H."/>
            <person name="Gibb E.A."/>
            <person name="Pandoh P."/>
            <person name="Kirk H."/>
            <person name="Zhao Y."/>
            <person name="Jones M."/>
            <person name="Mungall A.J."/>
            <person name="Coope R."/>
            <person name="Pleasance S."/>
            <person name="Moore R.A."/>
            <person name="Holt R.A."/>
            <person name="Round J.M."/>
            <person name="Ohora S."/>
            <person name="Walle B.V."/>
            <person name="Veldhoen N."/>
            <person name="Helbing C.C."/>
            <person name="Birol I."/>
        </authorList>
    </citation>
    <scope>NUCLEOTIDE SEQUENCE [LARGE SCALE GENOMIC DNA]</scope>
</reference>
<dbReference type="Pfam" id="PF10545">
    <property type="entry name" value="MADF_DNA_bdg"/>
    <property type="match status" value="1"/>
</dbReference>
<feature type="domain" description="MADF" evidence="1">
    <location>
        <begin position="24"/>
        <end position="88"/>
    </location>
</feature>
<gene>
    <name evidence="2" type="ORF">AB205_0190900</name>
</gene>
<dbReference type="EMBL" id="KV925923">
    <property type="protein sequence ID" value="PIO36772.1"/>
    <property type="molecule type" value="Genomic_DNA"/>
</dbReference>
<dbReference type="PANTHER" id="PTHR21505">
    <property type="entry name" value="MADF DOMAIN-CONTAINING PROTEIN-RELATED"/>
    <property type="match status" value="1"/>
</dbReference>
<protein>
    <recommendedName>
        <fullName evidence="1">MADF domain-containing protein</fullName>
    </recommendedName>
</protein>
<evidence type="ECO:0000313" key="3">
    <source>
        <dbReference type="Proteomes" id="UP000228934"/>
    </source>
</evidence>
<organism evidence="2 3">
    <name type="scientific">Aquarana catesbeiana</name>
    <name type="common">American bullfrog</name>
    <name type="synonym">Rana catesbeiana</name>
    <dbReference type="NCBI Taxonomy" id="8400"/>
    <lineage>
        <taxon>Eukaryota</taxon>
        <taxon>Metazoa</taxon>
        <taxon>Chordata</taxon>
        <taxon>Craniata</taxon>
        <taxon>Vertebrata</taxon>
        <taxon>Euteleostomi</taxon>
        <taxon>Amphibia</taxon>
        <taxon>Batrachia</taxon>
        <taxon>Anura</taxon>
        <taxon>Neobatrachia</taxon>
        <taxon>Ranoidea</taxon>
        <taxon>Ranidae</taxon>
        <taxon>Aquarana</taxon>
    </lineage>
</organism>
<sequence>MEIASVRSEKKMNKFKDPEFMSSFIDKYREMRNLWEVKHNLYYNKQVKKAMLEKLLGFVKTRIPEADMKFLKTKIGILRNMYRKEHNKI</sequence>
<keyword evidence="3" id="KW-1185">Reference proteome</keyword>
<evidence type="ECO:0000259" key="1">
    <source>
        <dbReference type="Pfam" id="PF10545"/>
    </source>
</evidence>
<dbReference type="Proteomes" id="UP000228934">
    <property type="component" value="Unassembled WGS sequence"/>
</dbReference>